<name>A0A1I1NPB9_9FLAO</name>
<evidence type="ECO:0000313" key="3">
    <source>
        <dbReference type="Proteomes" id="UP000199672"/>
    </source>
</evidence>
<gene>
    <name evidence="2" type="ORF">SAMN05216297_103392</name>
</gene>
<sequence length="138" mass="14360">MKIIKISMLALALGLMSFSAIAPVKSLVSETAISETTASTIVWKAETIDVGQIPQGTPKAIVYEFKNTGKTAVVITNVQGSCGCTATDYTKEPIQAGKSGKITATYNAANKGAFTKTVTVTTSAETTPKILTLKGTVI</sequence>
<dbReference type="RefSeq" id="WP_091492148.1">
    <property type="nucleotide sequence ID" value="NZ_FOMH01000003.1"/>
</dbReference>
<accession>A0A1I1NPB9</accession>
<dbReference type="Pfam" id="PF07610">
    <property type="entry name" value="DUF1573"/>
    <property type="match status" value="1"/>
</dbReference>
<dbReference type="EMBL" id="FOMH01000003">
    <property type="protein sequence ID" value="SFC99534.1"/>
    <property type="molecule type" value="Genomic_DNA"/>
</dbReference>
<dbReference type="AlphaFoldDB" id="A0A1I1NPB9"/>
<reference evidence="3" key="1">
    <citation type="submission" date="2016-10" db="EMBL/GenBank/DDBJ databases">
        <authorList>
            <person name="Varghese N."/>
            <person name="Submissions S."/>
        </authorList>
    </citation>
    <scope>NUCLEOTIDE SEQUENCE [LARGE SCALE GENOMIC DNA]</scope>
    <source>
        <strain evidence="3">CGMCC 1.10370</strain>
    </source>
</reference>
<protein>
    <recommendedName>
        <fullName evidence="4">DUF1573 domain-containing protein</fullName>
    </recommendedName>
</protein>
<dbReference type="Gene3D" id="2.60.40.10">
    <property type="entry name" value="Immunoglobulins"/>
    <property type="match status" value="1"/>
</dbReference>
<dbReference type="InterPro" id="IPR011467">
    <property type="entry name" value="DUF1573"/>
</dbReference>
<feature type="chain" id="PRO_5011463953" description="DUF1573 domain-containing protein" evidence="1">
    <location>
        <begin position="23"/>
        <end position="138"/>
    </location>
</feature>
<proteinExistence type="predicted"/>
<evidence type="ECO:0008006" key="4">
    <source>
        <dbReference type="Google" id="ProtNLM"/>
    </source>
</evidence>
<dbReference type="PANTHER" id="PTHR37833">
    <property type="entry name" value="LIPOPROTEIN-RELATED"/>
    <property type="match status" value="1"/>
</dbReference>
<evidence type="ECO:0000313" key="2">
    <source>
        <dbReference type="EMBL" id="SFC99534.1"/>
    </source>
</evidence>
<keyword evidence="1" id="KW-0732">Signal</keyword>
<organism evidence="2 3">
    <name type="scientific">Flavobacterium phragmitis</name>
    <dbReference type="NCBI Taxonomy" id="739143"/>
    <lineage>
        <taxon>Bacteria</taxon>
        <taxon>Pseudomonadati</taxon>
        <taxon>Bacteroidota</taxon>
        <taxon>Flavobacteriia</taxon>
        <taxon>Flavobacteriales</taxon>
        <taxon>Flavobacteriaceae</taxon>
        <taxon>Flavobacterium</taxon>
    </lineage>
</organism>
<dbReference type="Proteomes" id="UP000199672">
    <property type="component" value="Unassembled WGS sequence"/>
</dbReference>
<evidence type="ECO:0000256" key="1">
    <source>
        <dbReference type="SAM" id="SignalP"/>
    </source>
</evidence>
<dbReference type="InterPro" id="IPR013783">
    <property type="entry name" value="Ig-like_fold"/>
</dbReference>
<dbReference type="PANTHER" id="PTHR37833:SF1">
    <property type="entry name" value="SIGNAL PEPTIDE PROTEIN"/>
    <property type="match status" value="1"/>
</dbReference>
<feature type="signal peptide" evidence="1">
    <location>
        <begin position="1"/>
        <end position="22"/>
    </location>
</feature>
<dbReference type="OrthoDB" id="826619at2"/>
<dbReference type="STRING" id="739143.SAMN05216297_103392"/>
<keyword evidence="3" id="KW-1185">Reference proteome</keyword>